<feature type="domain" description="BLUF" evidence="1">
    <location>
        <begin position="1"/>
        <end position="92"/>
    </location>
</feature>
<comment type="caution">
    <text evidence="2">The sequence shown here is derived from an EMBL/GenBank/DDBJ whole genome shotgun (WGS) entry which is preliminary data.</text>
</comment>
<evidence type="ECO:0000313" key="2">
    <source>
        <dbReference type="EMBL" id="MZR22142.1"/>
    </source>
</evidence>
<accession>A0A845MET7</accession>
<name>A0A845MET7_9PROT</name>
<evidence type="ECO:0000259" key="1">
    <source>
        <dbReference type="PROSITE" id="PS50925"/>
    </source>
</evidence>
<evidence type="ECO:0000313" key="3">
    <source>
        <dbReference type="Proteomes" id="UP000445696"/>
    </source>
</evidence>
<dbReference type="InterPro" id="IPR036046">
    <property type="entry name" value="Acylphosphatase-like_dom_sf"/>
</dbReference>
<dbReference type="Gene3D" id="3.30.70.100">
    <property type="match status" value="1"/>
</dbReference>
<dbReference type="EMBL" id="WTVA01000003">
    <property type="protein sequence ID" value="MZR22142.1"/>
    <property type="molecule type" value="Genomic_DNA"/>
</dbReference>
<proteinExistence type="predicted"/>
<dbReference type="Pfam" id="PF04940">
    <property type="entry name" value="BLUF"/>
    <property type="match status" value="1"/>
</dbReference>
<dbReference type="SUPFAM" id="SSF54975">
    <property type="entry name" value="Acylphosphatase/BLUF domain-like"/>
    <property type="match status" value="1"/>
</dbReference>
<dbReference type="GO" id="GO:0009882">
    <property type="term" value="F:blue light photoreceptor activity"/>
    <property type="evidence" value="ECO:0007669"/>
    <property type="project" value="InterPro"/>
</dbReference>
<keyword evidence="3" id="KW-1185">Reference proteome</keyword>
<dbReference type="GO" id="GO:0071949">
    <property type="term" value="F:FAD binding"/>
    <property type="evidence" value="ECO:0007669"/>
    <property type="project" value="InterPro"/>
</dbReference>
<dbReference type="OrthoDB" id="196105at2"/>
<dbReference type="SMART" id="SM01034">
    <property type="entry name" value="BLUF"/>
    <property type="match status" value="1"/>
</dbReference>
<gene>
    <name evidence="2" type="ORF">GQF03_07350</name>
</gene>
<dbReference type="Proteomes" id="UP000445696">
    <property type="component" value="Unassembled WGS sequence"/>
</dbReference>
<dbReference type="PROSITE" id="PS50925">
    <property type="entry name" value="BLUF"/>
    <property type="match status" value="1"/>
</dbReference>
<dbReference type="AlphaFoldDB" id="A0A845MET7"/>
<dbReference type="RefSeq" id="WP_161338603.1">
    <property type="nucleotide sequence ID" value="NZ_JBHSDG010000005.1"/>
</dbReference>
<dbReference type="InterPro" id="IPR007024">
    <property type="entry name" value="BLUF_domain"/>
</dbReference>
<reference evidence="2 3" key="1">
    <citation type="journal article" date="2014" name="Int. J. Syst. Evol. Microbiol.">
        <title>Sneathiella chungangensis sp. nov., isolated from a marine sand, and emended description of the genus Sneathiella.</title>
        <authorList>
            <person name="Siamphan C."/>
            <person name="Kim H."/>
            <person name="Lee J.S."/>
            <person name="Kim W."/>
        </authorList>
    </citation>
    <scope>NUCLEOTIDE SEQUENCE [LARGE SCALE GENOMIC DNA]</scope>
    <source>
        <strain evidence="2 3">KCTC 32476</strain>
    </source>
</reference>
<organism evidence="2 3">
    <name type="scientific">Sneathiella chungangensis</name>
    <dbReference type="NCBI Taxonomy" id="1418234"/>
    <lineage>
        <taxon>Bacteria</taxon>
        <taxon>Pseudomonadati</taxon>
        <taxon>Pseudomonadota</taxon>
        <taxon>Alphaproteobacteria</taxon>
        <taxon>Sneathiellales</taxon>
        <taxon>Sneathiellaceae</taxon>
        <taxon>Sneathiella</taxon>
    </lineage>
</organism>
<sequence>MHYLVYVSTARHLMNEAELMAILETSRARNTADHITGMLLYKDGSFMQVLEGRAEVIEKTYARIGKDPRHDGLILLRKGQTERRNFPGWSMGFRAVNAEDLAGIPGFAQIRNGRFTDPAIIDNPHIAITALKTFNA</sequence>
<protein>
    <submittedName>
        <fullName evidence="2">Phosphonate transporter</fullName>
    </submittedName>
</protein>